<dbReference type="InterPro" id="IPR013656">
    <property type="entry name" value="PAS_4"/>
</dbReference>
<dbReference type="InterPro" id="IPR005467">
    <property type="entry name" value="His_kinase_dom"/>
</dbReference>
<evidence type="ECO:0000256" key="1">
    <source>
        <dbReference type="ARBA" id="ARBA00000085"/>
    </source>
</evidence>
<proteinExistence type="predicted"/>
<dbReference type="InterPro" id="IPR000014">
    <property type="entry name" value="PAS"/>
</dbReference>
<dbReference type="InterPro" id="IPR000700">
    <property type="entry name" value="PAS-assoc_C"/>
</dbReference>
<keyword evidence="5" id="KW-0902">Two-component regulatory system</keyword>
<dbReference type="Proteomes" id="UP000599391">
    <property type="component" value="Unassembled WGS sequence"/>
</dbReference>
<accession>A0A8J7H9Q7</accession>
<dbReference type="EC" id="2.7.13.3" evidence="2"/>
<dbReference type="SMART" id="SM00387">
    <property type="entry name" value="HATPase_c"/>
    <property type="match status" value="1"/>
</dbReference>
<evidence type="ECO:0000256" key="3">
    <source>
        <dbReference type="ARBA" id="ARBA00022553"/>
    </source>
</evidence>
<evidence type="ECO:0000256" key="5">
    <source>
        <dbReference type="ARBA" id="ARBA00023012"/>
    </source>
</evidence>
<dbReference type="Gene3D" id="3.30.565.10">
    <property type="entry name" value="Histidine kinase-like ATPase, C-terminal domain"/>
    <property type="match status" value="1"/>
</dbReference>
<evidence type="ECO:0000259" key="7">
    <source>
        <dbReference type="PROSITE" id="PS50109"/>
    </source>
</evidence>
<name>A0A8J7H9Q7_9CYAN</name>
<evidence type="ECO:0000259" key="9">
    <source>
        <dbReference type="PROSITE" id="PS50113"/>
    </source>
</evidence>
<dbReference type="Gene3D" id="1.10.287.130">
    <property type="match status" value="1"/>
</dbReference>
<feature type="domain" description="PAC" evidence="9">
    <location>
        <begin position="117"/>
        <end position="168"/>
    </location>
</feature>
<dbReference type="GO" id="GO:0016272">
    <property type="term" value="C:prefoldin complex"/>
    <property type="evidence" value="ECO:0007669"/>
    <property type="project" value="InterPro"/>
</dbReference>
<feature type="domain" description="Histidine kinase" evidence="7">
    <location>
        <begin position="202"/>
        <end position="482"/>
    </location>
</feature>
<dbReference type="InterPro" id="IPR036890">
    <property type="entry name" value="HATPase_C_sf"/>
</dbReference>
<dbReference type="PANTHER" id="PTHR43065:SF50">
    <property type="entry name" value="HISTIDINE KINASE"/>
    <property type="match status" value="1"/>
</dbReference>
<dbReference type="GO" id="GO:0051082">
    <property type="term" value="F:unfolded protein binding"/>
    <property type="evidence" value="ECO:0007669"/>
    <property type="project" value="InterPro"/>
</dbReference>
<protein>
    <recommendedName>
        <fullName evidence="2">histidine kinase</fullName>
        <ecNumber evidence="2">2.7.13.3</ecNumber>
    </recommendedName>
</protein>
<sequence>MQTFLRSYSLKDSTGQNIGVVGAITDITELKRVETQLQEKEQFLRSVYDGSEHSIFVVDVLEDGDFCFTGWNPATERATGISSLDVIGKPPESIHGAVEGAAVRKRYLKCLEVDTPINYEECLTFHNQESWWLTTINPLKDSENKIYRLVGTTFNITERKQIENQLKQQKEDLETAIQELQQTQMQLVQSEKMSGLGQLVAGVAHEINNPVNFIYGNLAHANDYTQDLLELVQLYQQQYLDPPLSIQELAKEIDLEFLIEDLPQILNSMKIGAQRIRDIVVSLRTISRMDEAEMKEVNIHEGIDSTLMILEHRIKATPNRCSIQIIKKYSDLPLVECYAGQLNQVFMNILANAINALESSLLEEGLPTQTAENSKSQYPVVNEKTTDNGQLTTNNPQIHIRTQLLKSNQVQICIADNGIGIPEVVKKRLFEPFFTTKLIGKGTGMGLSISYQIICQKHGGSLECISQLGSGTEFVITIPLRQD</sequence>
<dbReference type="SUPFAM" id="SSF46579">
    <property type="entry name" value="Prefoldin"/>
    <property type="match status" value="1"/>
</dbReference>
<keyword evidence="6" id="KW-0175">Coiled coil</keyword>
<feature type="domain" description="PAS" evidence="8">
    <location>
        <begin position="40"/>
        <end position="89"/>
    </location>
</feature>
<dbReference type="Pfam" id="PF08448">
    <property type="entry name" value="PAS_4"/>
    <property type="match status" value="1"/>
</dbReference>
<gene>
    <name evidence="10" type="ORF">I8751_05230</name>
</gene>
<dbReference type="PROSITE" id="PS50109">
    <property type="entry name" value="HIS_KIN"/>
    <property type="match status" value="1"/>
</dbReference>
<keyword evidence="4" id="KW-0808">Transferase</keyword>
<dbReference type="GO" id="GO:0006457">
    <property type="term" value="P:protein folding"/>
    <property type="evidence" value="ECO:0007669"/>
    <property type="project" value="InterPro"/>
</dbReference>
<dbReference type="AlphaFoldDB" id="A0A8J7H9Q7"/>
<keyword evidence="3" id="KW-0597">Phosphoprotein</keyword>
<dbReference type="EMBL" id="JAECZB010000007">
    <property type="protein sequence ID" value="MBH8551788.1"/>
    <property type="molecule type" value="Genomic_DNA"/>
</dbReference>
<dbReference type="Pfam" id="PF02518">
    <property type="entry name" value="HATPase_c"/>
    <property type="match status" value="1"/>
</dbReference>
<dbReference type="SUPFAM" id="SSF47384">
    <property type="entry name" value="Homodimeric domain of signal transducing histidine kinase"/>
    <property type="match status" value="1"/>
</dbReference>
<evidence type="ECO:0000313" key="10">
    <source>
        <dbReference type="EMBL" id="MBH8551788.1"/>
    </source>
</evidence>
<organism evidence="10 11">
    <name type="scientific">Atlanticothrix silvestris CENA357</name>
    <dbReference type="NCBI Taxonomy" id="1725252"/>
    <lineage>
        <taxon>Bacteria</taxon>
        <taxon>Bacillati</taxon>
        <taxon>Cyanobacteriota</taxon>
        <taxon>Cyanophyceae</taxon>
        <taxon>Nostocales</taxon>
        <taxon>Nodulariaceae</taxon>
        <taxon>Atlanticothrix</taxon>
        <taxon>Atlanticothrix silvestris</taxon>
    </lineage>
</organism>
<dbReference type="InterPro" id="IPR003594">
    <property type="entry name" value="HATPase_dom"/>
</dbReference>
<keyword evidence="4" id="KW-0418">Kinase</keyword>
<evidence type="ECO:0000259" key="8">
    <source>
        <dbReference type="PROSITE" id="PS50112"/>
    </source>
</evidence>
<feature type="coiled-coil region" evidence="6">
    <location>
        <begin position="159"/>
        <end position="193"/>
    </location>
</feature>
<dbReference type="InterPro" id="IPR036097">
    <property type="entry name" value="HisK_dim/P_sf"/>
</dbReference>
<dbReference type="InterPro" id="IPR035965">
    <property type="entry name" value="PAS-like_dom_sf"/>
</dbReference>
<evidence type="ECO:0000313" key="11">
    <source>
        <dbReference type="Proteomes" id="UP000599391"/>
    </source>
</evidence>
<dbReference type="PROSITE" id="PS50112">
    <property type="entry name" value="PAS"/>
    <property type="match status" value="1"/>
</dbReference>
<keyword evidence="11" id="KW-1185">Reference proteome</keyword>
<evidence type="ECO:0000256" key="6">
    <source>
        <dbReference type="SAM" id="Coils"/>
    </source>
</evidence>
<dbReference type="InterPro" id="IPR003661">
    <property type="entry name" value="HisK_dim/P_dom"/>
</dbReference>
<comment type="catalytic activity">
    <reaction evidence="1">
        <text>ATP + protein L-histidine = ADP + protein N-phospho-L-histidine.</text>
        <dbReference type="EC" id="2.7.13.3"/>
    </reaction>
</comment>
<reference evidence="10 11" key="1">
    <citation type="journal article" date="2021" name="Int. J. Syst. Evol. Microbiol.">
        <title>Amazonocrinis nigriterrae gen. nov., sp. nov., Atlanticothrix silvestris gen. nov., sp. nov. and Dendronalium phyllosphericum gen. nov., sp. nov., nostocacean cyanobacteria from Brazilian environments.</title>
        <authorList>
            <person name="Alvarenga D.O."/>
            <person name="Andreote A.P.D."/>
            <person name="Branco L.H.Z."/>
            <person name="Delbaje E."/>
            <person name="Cruz R.B."/>
            <person name="Varani A.M."/>
            <person name="Fiore M.F."/>
        </authorList>
    </citation>
    <scope>NUCLEOTIDE SEQUENCE [LARGE SCALE GENOMIC DNA]</scope>
    <source>
        <strain evidence="10 11">CENA357</strain>
    </source>
</reference>
<evidence type="ECO:0000256" key="2">
    <source>
        <dbReference type="ARBA" id="ARBA00012438"/>
    </source>
</evidence>
<feature type="domain" description="PAC" evidence="9">
    <location>
        <begin position="1"/>
        <end position="39"/>
    </location>
</feature>
<dbReference type="SUPFAM" id="SSF55874">
    <property type="entry name" value="ATPase domain of HSP90 chaperone/DNA topoisomerase II/histidine kinase"/>
    <property type="match status" value="1"/>
</dbReference>
<dbReference type="PROSITE" id="PS50113">
    <property type="entry name" value="PAC"/>
    <property type="match status" value="2"/>
</dbReference>
<dbReference type="CDD" id="cd00082">
    <property type="entry name" value="HisKA"/>
    <property type="match status" value="1"/>
</dbReference>
<dbReference type="Gene3D" id="3.30.450.20">
    <property type="entry name" value="PAS domain"/>
    <property type="match status" value="2"/>
</dbReference>
<dbReference type="GO" id="GO:0000155">
    <property type="term" value="F:phosphorelay sensor kinase activity"/>
    <property type="evidence" value="ECO:0007669"/>
    <property type="project" value="InterPro"/>
</dbReference>
<evidence type="ECO:0000256" key="4">
    <source>
        <dbReference type="ARBA" id="ARBA00022777"/>
    </source>
</evidence>
<comment type="caution">
    <text evidence="10">The sequence shown here is derived from an EMBL/GenBank/DDBJ whole genome shotgun (WGS) entry which is preliminary data.</text>
</comment>
<dbReference type="InterPro" id="IPR004358">
    <property type="entry name" value="Sig_transdc_His_kin-like_C"/>
</dbReference>
<dbReference type="SUPFAM" id="SSF55785">
    <property type="entry name" value="PYP-like sensor domain (PAS domain)"/>
    <property type="match status" value="1"/>
</dbReference>
<dbReference type="PANTHER" id="PTHR43065">
    <property type="entry name" value="SENSOR HISTIDINE KINASE"/>
    <property type="match status" value="1"/>
</dbReference>
<dbReference type="PRINTS" id="PR00344">
    <property type="entry name" value="BCTRLSENSOR"/>
</dbReference>
<dbReference type="NCBIfam" id="TIGR00229">
    <property type="entry name" value="sensory_box"/>
    <property type="match status" value="1"/>
</dbReference>
<dbReference type="CDD" id="cd00130">
    <property type="entry name" value="PAS"/>
    <property type="match status" value="1"/>
</dbReference>